<protein>
    <recommendedName>
        <fullName evidence="3">DUF3445 domain-containing protein</fullName>
    </recommendedName>
</protein>
<dbReference type="RefSeq" id="WP_242650477.1">
    <property type="nucleotide sequence ID" value="NZ_FOIZ01000001.1"/>
</dbReference>
<sequence length="234" mass="25905">MQIPQEQRARAEAAMPGVTPCATPDWITVDAAYATQMAEKSRLLSGKRSAVVAALPGTKAALAELDAHVLDLLKARPDFDVQADTIERPDGVIVSRGEPDLLARLLQEDLCILQKRGDRHVLTAATLCFPAGWTLSEKIGRPLLDIHAPVQRYTSDVARRVQRLFDGVQAARPIWRANLLNYDNPALFQPHKEADPRPVGSAVSPFERSERQTLFRLPHTQAVVFAIHTTVVRR</sequence>
<dbReference type="Pfam" id="PF11927">
    <property type="entry name" value="HODM_asu-like"/>
    <property type="match status" value="1"/>
</dbReference>
<organism evidence="1 2">
    <name type="scientific">Cognatiyoonia koreensis</name>
    <dbReference type="NCBI Taxonomy" id="364200"/>
    <lineage>
        <taxon>Bacteria</taxon>
        <taxon>Pseudomonadati</taxon>
        <taxon>Pseudomonadota</taxon>
        <taxon>Alphaproteobacteria</taxon>
        <taxon>Rhodobacterales</taxon>
        <taxon>Paracoccaceae</taxon>
        <taxon>Cognatiyoonia</taxon>
    </lineage>
</organism>
<evidence type="ECO:0008006" key="3">
    <source>
        <dbReference type="Google" id="ProtNLM"/>
    </source>
</evidence>
<keyword evidence="2" id="KW-1185">Reference proteome</keyword>
<dbReference type="STRING" id="364200.SAMN04488515_0760"/>
<dbReference type="AlphaFoldDB" id="A0A1I0NS62"/>
<dbReference type="Proteomes" id="UP000199167">
    <property type="component" value="Unassembled WGS sequence"/>
</dbReference>
<gene>
    <name evidence="1" type="ORF">SAMN04488515_0760</name>
</gene>
<dbReference type="InterPro" id="IPR021848">
    <property type="entry name" value="HODM_asu-like"/>
</dbReference>
<accession>A0A1I0NS62</accession>
<name>A0A1I0NS62_9RHOB</name>
<evidence type="ECO:0000313" key="1">
    <source>
        <dbReference type="EMBL" id="SEW03715.1"/>
    </source>
</evidence>
<proteinExistence type="predicted"/>
<evidence type="ECO:0000313" key="2">
    <source>
        <dbReference type="Proteomes" id="UP000199167"/>
    </source>
</evidence>
<dbReference type="EMBL" id="FOIZ01000001">
    <property type="protein sequence ID" value="SEW03715.1"/>
    <property type="molecule type" value="Genomic_DNA"/>
</dbReference>
<reference evidence="1 2" key="1">
    <citation type="submission" date="2016-10" db="EMBL/GenBank/DDBJ databases">
        <authorList>
            <person name="de Groot N.N."/>
        </authorList>
    </citation>
    <scope>NUCLEOTIDE SEQUENCE [LARGE SCALE GENOMIC DNA]</scope>
    <source>
        <strain evidence="1 2">DSM 17925</strain>
    </source>
</reference>